<proteinExistence type="predicted"/>
<keyword evidence="1" id="KW-0472">Membrane</keyword>
<dbReference type="AlphaFoldDB" id="A0A8E6B2K2"/>
<dbReference type="KEGG" id="tsph:KIH39_14750"/>
<protein>
    <submittedName>
        <fullName evidence="2">Uncharacterized protein</fullName>
    </submittedName>
</protein>
<evidence type="ECO:0000313" key="3">
    <source>
        <dbReference type="Proteomes" id="UP000676194"/>
    </source>
</evidence>
<organism evidence="2 3">
    <name type="scientific">Telmatocola sphagniphila</name>
    <dbReference type="NCBI Taxonomy" id="1123043"/>
    <lineage>
        <taxon>Bacteria</taxon>
        <taxon>Pseudomonadati</taxon>
        <taxon>Planctomycetota</taxon>
        <taxon>Planctomycetia</taxon>
        <taxon>Gemmatales</taxon>
        <taxon>Gemmataceae</taxon>
    </lineage>
</organism>
<accession>A0A8E6B2K2</accession>
<dbReference type="EMBL" id="CP074694">
    <property type="protein sequence ID" value="QVL30114.1"/>
    <property type="molecule type" value="Genomic_DNA"/>
</dbReference>
<dbReference type="Proteomes" id="UP000676194">
    <property type="component" value="Chromosome"/>
</dbReference>
<sequence length="54" mass="5232">MGGIVNIIIGIVFVAGGLSGNLVLKGTSSGPGIAIVGGILILVGIFRLARGSRG</sequence>
<reference evidence="2" key="1">
    <citation type="submission" date="2021-05" db="EMBL/GenBank/DDBJ databases">
        <title>Complete genome sequence of the cellulolytic planctomycete Telmatocola sphagniphila SP2T and characterization of the first cellulase from planctomycetes.</title>
        <authorList>
            <person name="Rakitin A.L."/>
            <person name="Beletsky A.V."/>
            <person name="Naumoff D.G."/>
            <person name="Kulichevskaya I.S."/>
            <person name="Mardanov A.V."/>
            <person name="Ravin N.V."/>
            <person name="Dedysh S.N."/>
        </authorList>
    </citation>
    <scope>NUCLEOTIDE SEQUENCE</scope>
    <source>
        <strain evidence="2">SP2T</strain>
    </source>
</reference>
<keyword evidence="1" id="KW-1133">Transmembrane helix</keyword>
<feature type="transmembrane region" description="Helical" evidence="1">
    <location>
        <begin position="30"/>
        <end position="49"/>
    </location>
</feature>
<evidence type="ECO:0000313" key="2">
    <source>
        <dbReference type="EMBL" id="QVL30114.1"/>
    </source>
</evidence>
<dbReference type="RefSeq" id="WP_213493998.1">
    <property type="nucleotide sequence ID" value="NZ_CP074694.1"/>
</dbReference>
<keyword evidence="1" id="KW-0812">Transmembrane</keyword>
<feature type="transmembrane region" description="Helical" evidence="1">
    <location>
        <begin position="7"/>
        <end position="24"/>
    </location>
</feature>
<name>A0A8E6B2K2_9BACT</name>
<gene>
    <name evidence="2" type="ORF">KIH39_14750</name>
</gene>
<keyword evidence="3" id="KW-1185">Reference proteome</keyword>
<evidence type="ECO:0000256" key="1">
    <source>
        <dbReference type="SAM" id="Phobius"/>
    </source>
</evidence>